<keyword evidence="4" id="KW-0677">Repeat</keyword>
<dbReference type="SUPFAM" id="SSF116726">
    <property type="entry name" value="TrkA C-terminal domain-like"/>
    <property type="match status" value="2"/>
</dbReference>
<dbReference type="FunFam" id="3.40.50.720:FF:000027">
    <property type="entry name" value="Trk system potassium transporter TrkA"/>
    <property type="match status" value="1"/>
</dbReference>
<dbReference type="EMBL" id="LAZR01000025">
    <property type="protein sequence ID" value="KKO03778.1"/>
    <property type="molecule type" value="Genomic_DNA"/>
</dbReference>
<keyword evidence="3" id="KW-0633">Potassium transport</keyword>
<dbReference type="InterPro" id="IPR003148">
    <property type="entry name" value="RCK_N"/>
</dbReference>
<protein>
    <recommendedName>
        <fullName evidence="1">Trk system potassium uptake protein TrkA</fullName>
    </recommendedName>
</protein>
<evidence type="ECO:0000256" key="2">
    <source>
        <dbReference type="ARBA" id="ARBA00022448"/>
    </source>
</evidence>
<accession>A0A0F9VV31</accession>
<keyword evidence="2" id="KW-0813">Transport</keyword>
<evidence type="ECO:0000256" key="7">
    <source>
        <dbReference type="ARBA" id="ARBA00023065"/>
    </source>
</evidence>
<dbReference type="PANTHER" id="PTHR43833:SF5">
    <property type="entry name" value="TRK SYSTEM POTASSIUM UPTAKE PROTEIN TRKA"/>
    <property type="match status" value="1"/>
</dbReference>
<dbReference type="SUPFAM" id="SSF51735">
    <property type="entry name" value="NAD(P)-binding Rossmann-fold domains"/>
    <property type="match status" value="2"/>
</dbReference>
<evidence type="ECO:0000259" key="9">
    <source>
        <dbReference type="PROSITE" id="PS51202"/>
    </source>
</evidence>
<dbReference type="Pfam" id="PF02254">
    <property type="entry name" value="TrkA_N"/>
    <property type="match status" value="2"/>
</dbReference>
<reference evidence="10" key="1">
    <citation type="journal article" date="2015" name="Nature">
        <title>Complex archaea that bridge the gap between prokaryotes and eukaryotes.</title>
        <authorList>
            <person name="Spang A."/>
            <person name="Saw J.H."/>
            <person name="Jorgensen S.L."/>
            <person name="Zaremba-Niedzwiedzka K."/>
            <person name="Martijn J."/>
            <person name="Lind A.E."/>
            <person name="van Eijk R."/>
            <person name="Schleper C."/>
            <person name="Guy L."/>
            <person name="Ettema T.J."/>
        </authorList>
    </citation>
    <scope>NUCLEOTIDE SEQUENCE</scope>
</reference>
<dbReference type="NCBIfam" id="NF007030">
    <property type="entry name" value="PRK09496.1-1"/>
    <property type="match status" value="1"/>
</dbReference>
<dbReference type="GO" id="GO:0005886">
    <property type="term" value="C:plasma membrane"/>
    <property type="evidence" value="ECO:0007669"/>
    <property type="project" value="InterPro"/>
</dbReference>
<dbReference type="NCBIfam" id="NF007032">
    <property type="entry name" value="PRK09496.1-4"/>
    <property type="match status" value="1"/>
</dbReference>
<name>A0A0F9VV31_9ZZZZ</name>
<evidence type="ECO:0000256" key="6">
    <source>
        <dbReference type="ARBA" id="ARBA00023027"/>
    </source>
</evidence>
<comment type="caution">
    <text evidence="10">The sequence shown here is derived from an EMBL/GenBank/DDBJ whole genome shotgun (WGS) entry which is preliminary data.</text>
</comment>
<dbReference type="NCBIfam" id="NF007031">
    <property type="entry name" value="PRK09496.1-2"/>
    <property type="match status" value="1"/>
</dbReference>
<dbReference type="InterPro" id="IPR036721">
    <property type="entry name" value="RCK_C_sf"/>
</dbReference>
<feature type="domain" description="RCK C-terminal" evidence="9">
    <location>
        <begin position="142"/>
        <end position="226"/>
    </location>
</feature>
<dbReference type="InterPro" id="IPR050721">
    <property type="entry name" value="Trk_Ktr_HKT_K-transport"/>
</dbReference>
<dbReference type="FunFam" id="3.40.50.720:FF:000042">
    <property type="entry name" value="Trk system potassium transporter TrkA"/>
    <property type="match status" value="1"/>
</dbReference>
<organism evidence="10">
    <name type="scientific">marine sediment metagenome</name>
    <dbReference type="NCBI Taxonomy" id="412755"/>
    <lineage>
        <taxon>unclassified sequences</taxon>
        <taxon>metagenomes</taxon>
        <taxon>ecological metagenomes</taxon>
    </lineage>
</organism>
<dbReference type="PANTHER" id="PTHR43833">
    <property type="entry name" value="POTASSIUM CHANNEL PROTEIN 2-RELATED-RELATED"/>
    <property type="match status" value="1"/>
</dbReference>
<dbReference type="InterPro" id="IPR006037">
    <property type="entry name" value="RCK_C"/>
</dbReference>
<gene>
    <name evidence="10" type="ORF">LCGC14_0092050</name>
</gene>
<dbReference type="Pfam" id="PF02080">
    <property type="entry name" value="TrkA_C"/>
    <property type="match status" value="2"/>
</dbReference>
<feature type="domain" description="RCK C-terminal" evidence="9">
    <location>
        <begin position="367"/>
        <end position="452"/>
    </location>
</feature>
<evidence type="ECO:0000256" key="3">
    <source>
        <dbReference type="ARBA" id="ARBA00022538"/>
    </source>
</evidence>
<dbReference type="PRINTS" id="PR00335">
    <property type="entry name" value="KUPTAKETRKA"/>
</dbReference>
<dbReference type="AlphaFoldDB" id="A0A0F9VV31"/>
<dbReference type="NCBIfam" id="NF007039">
    <property type="entry name" value="PRK09496.3-2"/>
    <property type="match status" value="1"/>
</dbReference>
<dbReference type="PROSITE" id="PS51202">
    <property type="entry name" value="RCK_C"/>
    <property type="match status" value="2"/>
</dbReference>
<keyword evidence="7" id="KW-0406">Ion transport</keyword>
<dbReference type="Gene3D" id="3.40.50.720">
    <property type="entry name" value="NAD(P)-binding Rossmann-like Domain"/>
    <property type="match status" value="2"/>
</dbReference>
<feature type="domain" description="RCK N-terminal" evidence="8">
    <location>
        <begin position="1"/>
        <end position="122"/>
    </location>
</feature>
<dbReference type="InterPro" id="IPR006036">
    <property type="entry name" value="K_uptake_TrkA"/>
</dbReference>
<dbReference type="Gene3D" id="3.30.70.1450">
    <property type="entry name" value="Regulator of K+ conductance, C-terminal domain"/>
    <property type="match status" value="2"/>
</dbReference>
<evidence type="ECO:0000313" key="10">
    <source>
        <dbReference type="EMBL" id="KKO03778.1"/>
    </source>
</evidence>
<dbReference type="PROSITE" id="PS51201">
    <property type="entry name" value="RCK_N"/>
    <property type="match status" value="2"/>
</dbReference>
<feature type="domain" description="RCK N-terminal" evidence="8">
    <location>
        <begin position="231"/>
        <end position="347"/>
    </location>
</feature>
<keyword evidence="5" id="KW-0630">Potassium</keyword>
<dbReference type="FunFam" id="3.30.70.1450:FF:000001">
    <property type="entry name" value="Trk system potassium transporter TrkA"/>
    <property type="match status" value="1"/>
</dbReference>
<sequence>MKIIILGAGQVGGSLAAQLASEANDITVIDTDAVRLRELGDRLDIRTVQGKGSFPTVLRQAGADDADMLIAVTSSDETNMIACQVAYTLFRTPTKIARVRESAYLTRGGLFHNEAVPIDVLISPEQVVTNYIKRLIEHPGALQVLDFAEGKAQLVAVRAYYGGPLVGQELRFLRQHMPGVDTRVAAIFRKDRPIIPKGDTIIEADDEVFFIAATRDIRAVMSELRRVEKTHKRVIIAGGGNIGERLAEAIESRYQVKIIEASKARADYLSQNLDRAVVLHGSASDRELLIEENIEEVDIFCAVTNDDEANIMSSMLAKRLGARKVMTLINNPAYVDLVQGGEIDIAISPSQTTIGTLLTHVRRGDIVNVYSLRRGAAEAIEAVAHGDARSSKVVGKAIGQIDLPPGTTIGAIVRDEEVLIAHDSTVIESDDHVILFVIDKKHIRDVERLFQVGLTFF</sequence>
<dbReference type="GO" id="GO:0015079">
    <property type="term" value="F:potassium ion transmembrane transporter activity"/>
    <property type="evidence" value="ECO:0007669"/>
    <property type="project" value="InterPro"/>
</dbReference>
<evidence type="ECO:0000256" key="5">
    <source>
        <dbReference type="ARBA" id="ARBA00022958"/>
    </source>
</evidence>
<proteinExistence type="predicted"/>
<dbReference type="InterPro" id="IPR036291">
    <property type="entry name" value="NAD(P)-bd_dom_sf"/>
</dbReference>
<evidence type="ECO:0000259" key="8">
    <source>
        <dbReference type="PROSITE" id="PS51201"/>
    </source>
</evidence>
<evidence type="ECO:0000256" key="1">
    <source>
        <dbReference type="ARBA" id="ARBA00017378"/>
    </source>
</evidence>
<evidence type="ECO:0000256" key="4">
    <source>
        <dbReference type="ARBA" id="ARBA00022737"/>
    </source>
</evidence>
<keyword evidence="6" id="KW-0520">NAD</keyword>